<feature type="region of interest" description="Disordered" evidence="1">
    <location>
        <begin position="139"/>
        <end position="181"/>
    </location>
</feature>
<keyword evidence="3" id="KW-1185">Reference proteome</keyword>
<feature type="compositionally biased region" description="Polar residues" evidence="1">
    <location>
        <begin position="170"/>
        <end position="181"/>
    </location>
</feature>
<dbReference type="Proteomes" id="UP000193144">
    <property type="component" value="Unassembled WGS sequence"/>
</dbReference>
<dbReference type="EMBL" id="MCFA01000064">
    <property type="protein sequence ID" value="ORY11117.1"/>
    <property type="molecule type" value="Genomic_DNA"/>
</dbReference>
<organism evidence="2 3">
    <name type="scientific">Clohesyomyces aquaticus</name>
    <dbReference type="NCBI Taxonomy" id="1231657"/>
    <lineage>
        <taxon>Eukaryota</taxon>
        <taxon>Fungi</taxon>
        <taxon>Dikarya</taxon>
        <taxon>Ascomycota</taxon>
        <taxon>Pezizomycotina</taxon>
        <taxon>Dothideomycetes</taxon>
        <taxon>Pleosporomycetidae</taxon>
        <taxon>Pleosporales</taxon>
        <taxon>Lindgomycetaceae</taxon>
        <taxon>Clohesyomyces</taxon>
    </lineage>
</organism>
<evidence type="ECO:0000313" key="3">
    <source>
        <dbReference type="Proteomes" id="UP000193144"/>
    </source>
</evidence>
<comment type="caution">
    <text evidence="2">The sequence shown here is derived from an EMBL/GenBank/DDBJ whole genome shotgun (WGS) entry which is preliminary data.</text>
</comment>
<proteinExistence type="predicted"/>
<sequence length="181" mass="20645">MDCETRTTIRCRHHTKPDFDSRGRILFNRGFLIKHVRMEFGAQVRATAQEYLDNRTRRKCARVQLLCFSQIRICANSERENNRPGEGSNDSKASGLYTTASFNNSRLCSSIDLSLKYIQAGSPPAFYLPSHLPALSCAPNPQSRKARPIYSPFEQTETETHSHHRACHPKSSQTQNPYKTQ</sequence>
<protein>
    <submittedName>
        <fullName evidence="2">Uncharacterized protein</fullName>
    </submittedName>
</protein>
<evidence type="ECO:0000256" key="1">
    <source>
        <dbReference type="SAM" id="MobiDB-lite"/>
    </source>
</evidence>
<dbReference type="AlphaFoldDB" id="A0A1Y1ZM75"/>
<reference evidence="2 3" key="1">
    <citation type="submission" date="2016-07" db="EMBL/GenBank/DDBJ databases">
        <title>Pervasive Adenine N6-methylation of Active Genes in Fungi.</title>
        <authorList>
            <consortium name="DOE Joint Genome Institute"/>
            <person name="Mondo S.J."/>
            <person name="Dannebaum R.O."/>
            <person name="Kuo R.C."/>
            <person name="Labutti K."/>
            <person name="Haridas S."/>
            <person name="Kuo A."/>
            <person name="Salamov A."/>
            <person name="Ahrendt S.R."/>
            <person name="Lipzen A."/>
            <person name="Sullivan W."/>
            <person name="Andreopoulos W.B."/>
            <person name="Clum A."/>
            <person name="Lindquist E."/>
            <person name="Daum C."/>
            <person name="Ramamoorthy G.K."/>
            <person name="Gryganskyi A."/>
            <person name="Culley D."/>
            <person name="Magnuson J.K."/>
            <person name="James T.Y."/>
            <person name="O'Malley M.A."/>
            <person name="Stajich J.E."/>
            <person name="Spatafora J.W."/>
            <person name="Visel A."/>
            <person name="Grigoriev I.V."/>
        </authorList>
    </citation>
    <scope>NUCLEOTIDE SEQUENCE [LARGE SCALE GENOMIC DNA]</scope>
    <source>
        <strain evidence="2 3">CBS 115471</strain>
    </source>
</reference>
<accession>A0A1Y1ZM75</accession>
<evidence type="ECO:0000313" key="2">
    <source>
        <dbReference type="EMBL" id="ORY11117.1"/>
    </source>
</evidence>
<name>A0A1Y1ZM75_9PLEO</name>
<gene>
    <name evidence="2" type="ORF">BCR34DRAFT_333296</name>
</gene>